<name>A0A382CGP4_9ZZZZ</name>
<proteinExistence type="predicted"/>
<evidence type="ECO:0000259" key="1">
    <source>
        <dbReference type="Pfam" id="PF07045"/>
    </source>
</evidence>
<dbReference type="AlphaFoldDB" id="A0A382CGP4"/>
<feature type="domain" description="DUF1330" evidence="1">
    <location>
        <begin position="3"/>
        <end position="96"/>
    </location>
</feature>
<dbReference type="InterPro" id="IPR011008">
    <property type="entry name" value="Dimeric_a/b-barrel"/>
</dbReference>
<accession>A0A382CGP4</accession>
<sequence>MAKAYVVAVYSKIIDPEKLKNYIQDSRPVMGAHGAKALAIGSNISNISKLEGIPPERAVIMEFEDVEAAQKAFQSNLVNEEKLEGGVDRVMFVVEGV</sequence>
<gene>
    <name evidence="2" type="ORF">METZ01_LOCUS177826</name>
</gene>
<reference evidence="2" key="1">
    <citation type="submission" date="2018-05" db="EMBL/GenBank/DDBJ databases">
        <authorList>
            <person name="Lanie J.A."/>
            <person name="Ng W.-L."/>
            <person name="Kazmierczak K.M."/>
            <person name="Andrzejewski T.M."/>
            <person name="Davidsen T.M."/>
            <person name="Wayne K.J."/>
            <person name="Tettelin H."/>
            <person name="Glass J.I."/>
            <person name="Rusch D."/>
            <person name="Podicherti R."/>
            <person name="Tsui H.-C.T."/>
            <person name="Winkler M.E."/>
        </authorList>
    </citation>
    <scope>NUCLEOTIDE SEQUENCE</scope>
</reference>
<evidence type="ECO:0000313" key="2">
    <source>
        <dbReference type="EMBL" id="SVB24972.1"/>
    </source>
</evidence>
<dbReference type="SUPFAM" id="SSF54909">
    <property type="entry name" value="Dimeric alpha+beta barrel"/>
    <property type="match status" value="1"/>
</dbReference>
<dbReference type="InterPro" id="IPR010753">
    <property type="entry name" value="DUF1330"/>
</dbReference>
<dbReference type="EMBL" id="UINC01034319">
    <property type="protein sequence ID" value="SVB24972.1"/>
    <property type="molecule type" value="Genomic_DNA"/>
</dbReference>
<organism evidence="2">
    <name type="scientific">marine metagenome</name>
    <dbReference type="NCBI Taxonomy" id="408172"/>
    <lineage>
        <taxon>unclassified sequences</taxon>
        <taxon>metagenomes</taxon>
        <taxon>ecological metagenomes</taxon>
    </lineage>
</organism>
<protein>
    <recommendedName>
        <fullName evidence="1">DUF1330 domain-containing protein</fullName>
    </recommendedName>
</protein>
<dbReference type="Gene3D" id="3.30.70.100">
    <property type="match status" value="1"/>
</dbReference>
<dbReference type="Pfam" id="PF07045">
    <property type="entry name" value="DUF1330"/>
    <property type="match status" value="1"/>
</dbReference>